<evidence type="ECO:0008006" key="2">
    <source>
        <dbReference type="Google" id="ProtNLM"/>
    </source>
</evidence>
<name>A0A0F9RNY0_9ZZZZ</name>
<proteinExistence type="predicted"/>
<evidence type="ECO:0000313" key="1">
    <source>
        <dbReference type="EMBL" id="KKN26666.1"/>
    </source>
</evidence>
<dbReference type="EMBL" id="LAZR01002702">
    <property type="protein sequence ID" value="KKN26666.1"/>
    <property type="molecule type" value="Genomic_DNA"/>
</dbReference>
<comment type="caution">
    <text evidence="1">The sequence shown here is derived from an EMBL/GenBank/DDBJ whole genome shotgun (WGS) entry which is preliminary data.</text>
</comment>
<sequence length="122" mass="12918">MMNYSGQSYKEEAGTIKVWYGLKSAIPNGWNACDGTNGTVNLEGKTVFGPNAGFVLFATGGTAFHTHAMTCQSADDTLGDGLDLVWGAGSSSETTSGHQHTVSAGNGNNLPPYKCLWWIQKL</sequence>
<dbReference type="SUPFAM" id="SSF88874">
    <property type="entry name" value="Receptor-binding domain of short tail fibre protein gp12"/>
    <property type="match status" value="1"/>
</dbReference>
<dbReference type="AlphaFoldDB" id="A0A0F9RNY0"/>
<gene>
    <name evidence="1" type="ORF">LCGC14_0872330</name>
</gene>
<protein>
    <recommendedName>
        <fullName evidence="2">Phage tail collar domain-containing protein</fullName>
    </recommendedName>
</protein>
<reference evidence="1" key="1">
    <citation type="journal article" date="2015" name="Nature">
        <title>Complex archaea that bridge the gap between prokaryotes and eukaryotes.</title>
        <authorList>
            <person name="Spang A."/>
            <person name="Saw J.H."/>
            <person name="Jorgensen S.L."/>
            <person name="Zaremba-Niedzwiedzka K."/>
            <person name="Martijn J."/>
            <person name="Lind A.E."/>
            <person name="van Eijk R."/>
            <person name="Schleper C."/>
            <person name="Guy L."/>
            <person name="Ettema T.J."/>
        </authorList>
    </citation>
    <scope>NUCLEOTIDE SEQUENCE</scope>
</reference>
<organism evidence="1">
    <name type="scientific">marine sediment metagenome</name>
    <dbReference type="NCBI Taxonomy" id="412755"/>
    <lineage>
        <taxon>unclassified sequences</taxon>
        <taxon>metagenomes</taxon>
        <taxon>ecological metagenomes</taxon>
    </lineage>
</organism>
<accession>A0A0F9RNY0</accession>